<dbReference type="Proteomes" id="UP000549913">
    <property type="component" value="Unassembled WGS sequence"/>
</dbReference>
<feature type="region of interest" description="Disordered" evidence="5">
    <location>
        <begin position="442"/>
        <end position="463"/>
    </location>
</feature>
<dbReference type="InterPro" id="IPR017941">
    <property type="entry name" value="Rieske_2Fe-2S"/>
</dbReference>
<dbReference type="GO" id="GO:0051537">
    <property type="term" value="F:2 iron, 2 sulfur cluster binding"/>
    <property type="evidence" value="ECO:0007669"/>
    <property type="project" value="UniProtKB-KW"/>
</dbReference>
<evidence type="ECO:0000256" key="1">
    <source>
        <dbReference type="ARBA" id="ARBA00022714"/>
    </source>
</evidence>
<accession>A0A852SK53</accession>
<evidence type="ECO:0000256" key="2">
    <source>
        <dbReference type="ARBA" id="ARBA00022723"/>
    </source>
</evidence>
<reference evidence="7 8" key="1">
    <citation type="submission" date="2020-07" db="EMBL/GenBank/DDBJ databases">
        <title>Sequencing the genomes of 1000 actinobacteria strains.</title>
        <authorList>
            <person name="Klenk H.-P."/>
        </authorList>
    </citation>
    <scope>NUCLEOTIDE SEQUENCE [LARGE SCALE GENOMIC DNA]</scope>
    <source>
        <strain evidence="7 8">DSM 26474</strain>
    </source>
</reference>
<dbReference type="PANTHER" id="PTHR13847">
    <property type="entry name" value="SARCOSINE DEHYDROGENASE-RELATED"/>
    <property type="match status" value="1"/>
</dbReference>
<dbReference type="SUPFAM" id="SSF51905">
    <property type="entry name" value="FAD/NAD(P)-binding domain"/>
    <property type="match status" value="1"/>
</dbReference>
<dbReference type="InterPro" id="IPR006076">
    <property type="entry name" value="FAD-dep_OxRdtase"/>
</dbReference>
<evidence type="ECO:0000256" key="3">
    <source>
        <dbReference type="ARBA" id="ARBA00023004"/>
    </source>
</evidence>
<proteinExistence type="predicted"/>
<dbReference type="SUPFAM" id="SSF50022">
    <property type="entry name" value="ISP domain"/>
    <property type="match status" value="1"/>
</dbReference>
<dbReference type="RefSeq" id="WP_179547215.1">
    <property type="nucleotide sequence ID" value="NZ_BSEW01000001.1"/>
</dbReference>
<dbReference type="Pfam" id="PF00355">
    <property type="entry name" value="Rieske"/>
    <property type="match status" value="1"/>
</dbReference>
<dbReference type="Gene3D" id="2.102.10.10">
    <property type="entry name" value="Rieske [2Fe-2S] iron-sulphur domain"/>
    <property type="match status" value="1"/>
</dbReference>
<sequence length="534" mass="56632">MSPTHPSASAQPPAGRSLWRDRPARASVATPFDPTPVYDVAVVGAGLTGLITALRLARAGKRVVVLEALDIGALASGNTTGKVSLLQGSRFSSIRSHHSSRILKAYAAMNRDGQEWLLGFCEEQGVPVEYRTAYSYAQHADPKAADTVDAEYRAAREAGLPVSLVTPDDVDVPFPFAFGVALPEQAQLDAMDVLEALAAAFTGLGGVLHTQTRVTGVRASKPAHVRTSRGELRAQSVVLATATPILDRGLYFTKVEGLRSYGLAFEVPDARPGALPDGMFISVGDSAAEGSRSVRTAPHEGTELLVIGGDGHSVGRPGDRSEKERVEQLERWTEEQWPGARLTHAWSAQDYESHNLIPFVGALPRGRGRVHVATGYAKWGLTNSAGAAIRLTDELTGTPRRDRAHWQTVLGTRLTRPADLAKGAAAGASVGLQTVKGWLGAETRSTPVPQPREGEGVVANSGGRPVGISTVDGTTCAVSAVCPHLGGVLAWNDSERSWDCPLHASRFAADGTRLEGPALSDLPTLPRTRHRHSV</sequence>
<dbReference type="CDD" id="cd03143">
    <property type="entry name" value="A4_beta-galactosidase_middle_domain"/>
    <property type="match status" value="1"/>
</dbReference>
<keyword evidence="2" id="KW-0479">Metal-binding</keyword>
<dbReference type="Gene3D" id="3.50.50.60">
    <property type="entry name" value="FAD/NAD(P)-binding domain"/>
    <property type="match status" value="1"/>
</dbReference>
<comment type="caution">
    <text evidence="7">The sequence shown here is derived from an EMBL/GenBank/DDBJ whole genome shotgun (WGS) entry which is preliminary data.</text>
</comment>
<dbReference type="PANTHER" id="PTHR13847:SF274">
    <property type="entry name" value="RIESKE 2FE-2S IRON-SULFUR PROTEIN YHFW-RELATED"/>
    <property type="match status" value="1"/>
</dbReference>
<protein>
    <submittedName>
        <fullName evidence="7">Glycine/D-amino acid oxidase-like deaminating enzyme/nitrite reductase/ring-hydroxylating ferredoxin subunit</fullName>
    </submittedName>
</protein>
<dbReference type="InterPro" id="IPR036188">
    <property type="entry name" value="FAD/NAD-bd_sf"/>
</dbReference>
<dbReference type="InterPro" id="IPR036922">
    <property type="entry name" value="Rieske_2Fe-2S_sf"/>
</dbReference>
<name>A0A852SK53_9MICO</name>
<evidence type="ECO:0000256" key="5">
    <source>
        <dbReference type="SAM" id="MobiDB-lite"/>
    </source>
</evidence>
<feature type="domain" description="Rieske" evidence="6">
    <location>
        <begin position="443"/>
        <end position="534"/>
    </location>
</feature>
<gene>
    <name evidence="7" type="ORF">BJ984_001138</name>
</gene>
<dbReference type="GO" id="GO:0004497">
    <property type="term" value="F:monooxygenase activity"/>
    <property type="evidence" value="ECO:0007669"/>
    <property type="project" value="UniProtKB-ARBA"/>
</dbReference>
<dbReference type="GO" id="GO:0016705">
    <property type="term" value="F:oxidoreductase activity, acting on paired donors, with incorporation or reduction of molecular oxygen"/>
    <property type="evidence" value="ECO:0007669"/>
    <property type="project" value="UniProtKB-ARBA"/>
</dbReference>
<dbReference type="Gene3D" id="3.30.9.10">
    <property type="entry name" value="D-Amino Acid Oxidase, subunit A, domain 2"/>
    <property type="match status" value="1"/>
</dbReference>
<keyword evidence="4" id="KW-0411">Iron-sulfur</keyword>
<dbReference type="Pfam" id="PF01266">
    <property type="entry name" value="DAO"/>
    <property type="match status" value="1"/>
</dbReference>
<evidence type="ECO:0000313" key="7">
    <source>
        <dbReference type="EMBL" id="NYD69980.1"/>
    </source>
</evidence>
<keyword evidence="3" id="KW-0408">Iron</keyword>
<dbReference type="PROSITE" id="PS51296">
    <property type="entry name" value="RIESKE"/>
    <property type="match status" value="1"/>
</dbReference>
<dbReference type="AlphaFoldDB" id="A0A852SK53"/>
<feature type="region of interest" description="Disordered" evidence="5">
    <location>
        <begin position="1"/>
        <end position="22"/>
    </location>
</feature>
<evidence type="ECO:0000259" key="6">
    <source>
        <dbReference type="PROSITE" id="PS51296"/>
    </source>
</evidence>
<dbReference type="GO" id="GO:0005737">
    <property type="term" value="C:cytoplasm"/>
    <property type="evidence" value="ECO:0007669"/>
    <property type="project" value="TreeGrafter"/>
</dbReference>
<organism evidence="7 8">
    <name type="scientific">Herbiconiux flava</name>
    <dbReference type="NCBI Taxonomy" id="881268"/>
    <lineage>
        <taxon>Bacteria</taxon>
        <taxon>Bacillati</taxon>
        <taxon>Actinomycetota</taxon>
        <taxon>Actinomycetes</taxon>
        <taxon>Micrococcales</taxon>
        <taxon>Microbacteriaceae</taxon>
        <taxon>Herbiconiux</taxon>
    </lineage>
</organism>
<dbReference type="EMBL" id="JACCBM010000001">
    <property type="protein sequence ID" value="NYD69980.1"/>
    <property type="molecule type" value="Genomic_DNA"/>
</dbReference>
<evidence type="ECO:0000313" key="8">
    <source>
        <dbReference type="Proteomes" id="UP000549913"/>
    </source>
</evidence>
<feature type="compositionally biased region" description="Polar residues" evidence="5">
    <location>
        <begin position="1"/>
        <end position="10"/>
    </location>
</feature>
<evidence type="ECO:0000256" key="4">
    <source>
        <dbReference type="ARBA" id="ARBA00023014"/>
    </source>
</evidence>
<dbReference type="GO" id="GO:0046872">
    <property type="term" value="F:metal ion binding"/>
    <property type="evidence" value="ECO:0007669"/>
    <property type="project" value="UniProtKB-KW"/>
</dbReference>
<keyword evidence="8" id="KW-1185">Reference proteome</keyword>
<keyword evidence="1" id="KW-0001">2Fe-2S</keyword>